<gene>
    <name evidence="2" type="ORF">WH47_02270</name>
</gene>
<accession>A0A0L7QYU2</accession>
<proteinExistence type="predicted"/>
<protein>
    <recommendedName>
        <fullName evidence="4">RNA-directed DNA polymerase from mobile element jockey</fullName>
    </recommendedName>
</protein>
<sequence length="153" mass="16551">MRVGDSCVGVGSELKYLGLVLDSRWHFGVHFGRLVPREDRVAAALGRLLPNLGGPEKRIRRLYVGVVRSMILYRSPVWVRDLVADRRSKDMLHRIERRSGRARLPHNVPRGDDDGGGLGGASAARPLGGGRRPSVRAFPGAPSEGHDTASAGG</sequence>
<feature type="region of interest" description="Disordered" evidence="1">
    <location>
        <begin position="94"/>
        <end position="153"/>
    </location>
</feature>
<dbReference type="EMBL" id="KQ414687">
    <property type="protein sequence ID" value="KOC63731.1"/>
    <property type="molecule type" value="Genomic_DNA"/>
</dbReference>
<organism evidence="2 3">
    <name type="scientific">Habropoda laboriosa</name>
    <dbReference type="NCBI Taxonomy" id="597456"/>
    <lineage>
        <taxon>Eukaryota</taxon>
        <taxon>Metazoa</taxon>
        <taxon>Ecdysozoa</taxon>
        <taxon>Arthropoda</taxon>
        <taxon>Hexapoda</taxon>
        <taxon>Insecta</taxon>
        <taxon>Pterygota</taxon>
        <taxon>Neoptera</taxon>
        <taxon>Endopterygota</taxon>
        <taxon>Hymenoptera</taxon>
        <taxon>Apocrita</taxon>
        <taxon>Aculeata</taxon>
        <taxon>Apoidea</taxon>
        <taxon>Anthophila</taxon>
        <taxon>Apidae</taxon>
        <taxon>Habropoda</taxon>
    </lineage>
</organism>
<dbReference type="STRING" id="597456.A0A0L7QYU2"/>
<dbReference type="AlphaFoldDB" id="A0A0L7QYU2"/>
<evidence type="ECO:0000313" key="2">
    <source>
        <dbReference type="EMBL" id="KOC63731.1"/>
    </source>
</evidence>
<dbReference type="Proteomes" id="UP000053825">
    <property type="component" value="Unassembled WGS sequence"/>
</dbReference>
<name>A0A0L7QYU2_9HYME</name>
<evidence type="ECO:0000313" key="3">
    <source>
        <dbReference type="Proteomes" id="UP000053825"/>
    </source>
</evidence>
<reference evidence="2 3" key="1">
    <citation type="submission" date="2015-07" db="EMBL/GenBank/DDBJ databases">
        <title>The genome of Habropoda laboriosa.</title>
        <authorList>
            <person name="Pan H."/>
            <person name="Kapheim K."/>
        </authorList>
    </citation>
    <scope>NUCLEOTIDE SEQUENCE [LARGE SCALE GENOMIC DNA]</scope>
    <source>
        <strain evidence="2">0110345459</strain>
    </source>
</reference>
<evidence type="ECO:0008006" key="4">
    <source>
        <dbReference type="Google" id="ProtNLM"/>
    </source>
</evidence>
<keyword evidence="3" id="KW-1185">Reference proteome</keyword>
<evidence type="ECO:0000256" key="1">
    <source>
        <dbReference type="SAM" id="MobiDB-lite"/>
    </source>
</evidence>